<proteinExistence type="predicted"/>
<keyword evidence="2" id="KW-1133">Transmembrane helix</keyword>
<evidence type="ECO:0000256" key="2">
    <source>
        <dbReference type="SAM" id="Phobius"/>
    </source>
</evidence>
<reference evidence="3 4" key="1">
    <citation type="journal article" date="2013" name="PLoS Genet.">
        <title>The genome and development-dependent transcriptomes of Pyronema confluens: a window into fungal evolution.</title>
        <authorList>
            <person name="Traeger S."/>
            <person name="Altegoer F."/>
            <person name="Freitag M."/>
            <person name="Gabaldon T."/>
            <person name="Kempken F."/>
            <person name="Kumar A."/>
            <person name="Marcet-Houben M."/>
            <person name="Poggeler S."/>
            <person name="Stajich J.E."/>
            <person name="Nowrousian M."/>
        </authorList>
    </citation>
    <scope>NUCLEOTIDE SEQUENCE [LARGE SCALE GENOMIC DNA]</scope>
    <source>
        <strain evidence="4">CBS 100304</strain>
        <tissue evidence="3">Vegetative mycelium</tissue>
    </source>
</reference>
<protein>
    <submittedName>
        <fullName evidence="3">Similar to Uncharacterized protein C56F8.12 acc. no. Q10260</fullName>
    </submittedName>
</protein>
<dbReference type="OrthoDB" id="5308502at2759"/>
<organism evidence="3 4">
    <name type="scientific">Pyronema omphalodes (strain CBS 100304)</name>
    <name type="common">Pyronema confluens</name>
    <dbReference type="NCBI Taxonomy" id="1076935"/>
    <lineage>
        <taxon>Eukaryota</taxon>
        <taxon>Fungi</taxon>
        <taxon>Dikarya</taxon>
        <taxon>Ascomycota</taxon>
        <taxon>Pezizomycotina</taxon>
        <taxon>Pezizomycetes</taxon>
        <taxon>Pezizales</taxon>
        <taxon>Pyronemataceae</taxon>
        <taxon>Pyronema</taxon>
    </lineage>
</organism>
<dbReference type="STRING" id="1076935.U4LAI0"/>
<dbReference type="InterPro" id="IPR018830">
    <property type="entry name" value="DUF2434"/>
</dbReference>
<feature type="transmembrane region" description="Helical" evidence="2">
    <location>
        <begin position="77"/>
        <end position="97"/>
    </location>
</feature>
<feature type="region of interest" description="Disordered" evidence="1">
    <location>
        <begin position="358"/>
        <end position="407"/>
    </location>
</feature>
<keyword evidence="2" id="KW-0812">Transmembrane</keyword>
<evidence type="ECO:0000313" key="3">
    <source>
        <dbReference type="EMBL" id="CCX15942.1"/>
    </source>
</evidence>
<accession>U4LAI0</accession>
<sequence>MASPYNETHVQFDGHYFNETLLKEFNYTIYGNGTLSNDTNCFLVFDVFNVFFLPNGTSINGTSCSIPIHNIATRGGLGIAFGAIFAILIILATTCLAKHGAVHLPLSKSFRPVSRRWPWYWLLVAGTCGCISGMVAIDIDRDYLQGTALILQNIFYYVLLPATLASVWEMTRHWGSLCERILLDEDPWRFPHEGPRDKAEFYLPLVFYLFGFMTFFLSVLRTWTMVSKGTWSPDVSAAIAASTDGRFKASSIMAFIAWCVIWGSVFTSVKYYQPVSRHVPWKIPISMTFLLIRIIYNIGVAWEYDIGPLRPTAPVAYIYALGYAPIALAMLTMVIWGRMEPNDDIRIKDLRRERERATDFELGINQGKKEPKEQQLGLPPIQSYSRQPTEEATMKNNPHSAAPPYVP</sequence>
<dbReference type="OMA" id="WLPLWFY"/>
<evidence type="ECO:0000256" key="1">
    <source>
        <dbReference type="SAM" id="MobiDB-lite"/>
    </source>
</evidence>
<keyword evidence="4" id="KW-1185">Reference proteome</keyword>
<gene>
    <name evidence="3" type="ORF">PCON_02401</name>
</gene>
<feature type="transmembrane region" description="Helical" evidence="2">
    <location>
        <begin position="201"/>
        <end position="223"/>
    </location>
</feature>
<feature type="transmembrane region" description="Helical" evidence="2">
    <location>
        <begin position="284"/>
        <end position="304"/>
    </location>
</feature>
<evidence type="ECO:0000313" key="4">
    <source>
        <dbReference type="Proteomes" id="UP000018144"/>
    </source>
</evidence>
<dbReference type="AlphaFoldDB" id="U4LAI0"/>
<dbReference type="eggNOG" id="ENOG502QWQE">
    <property type="taxonomic scope" value="Eukaryota"/>
</dbReference>
<feature type="transmembrane region" description="Helical" evidence="2">
    <location>
        <begin position="252"/>
        <end position="272"/>
    </location>
</feature>
<name>U4LAI0_PYROM</name>
<feature type="transmembrane region" description="Helical" evidence="2">
    <location>
        <begin position="149"/>
        <end position="168"/>
    </location>
</feature>
<dbReference type="Pfam" id="PF10361">
    <property type="entry name" value="DUF2434"/>
    <property type="match status" value="1"/>
</dbReference>
<keyword evidence="2" id="KW-0472">Membrane</keyword>
<feature type="transmembrane region" description="Helical" evidence="2">
    <location>
        <begin position="118"/>
        <end position="137"/>
    </location>
</feature>
<dbReference type="EMBL" id="HF936265">
    <property type="protein sequence ID" value="CCX15942.1"/>
    <property type="molecule type" value="Genomic_DNA"/>
</dbReference>
<dbReference type="Proteomes" id="UP000018144">
    <property type="component" value="Unassembled WGS sequence"/>
</dbReference>
<feature type="transmembrane region" description="Helical" evidence="2">
    <location>
        <begin position="316"/>
        <end position="336"/>
    </location>
</feature>